<dbReference type="EMBL" id="CAJNOO010003601">
    <property type="protein sequence ID" value="CAF1346250.1"/>
    <property type="molecule type" value="Genomic_DNA"/>
</dbReference>
<organism evidence="1 3">
    <name type="scientific">Rotaria sordida</name>
    <dbReference type="NCBI Taxonomy" id="392033"/>
    <lineage>
        <taxon>Eukaryota</taxon>
        <taxon>Metazoa</taxon>
        <taxon>Spiralia</taxon>
        <taxon>Gnathifera</taxon>
        <taxon>Rotifera</taxon>
        <taxon>Eurotatoria</taxon>
        <taxon>Bdelloidea</taxon>
        <taxon>Philodinida</taxon>
        <taxon>Philodinidae</taxon>
        <taxon>Rotaria</taxon>
    </lineage>
</organism>
<evidence type="ECO:0000313" key="2">
    <source>
        <dbReference type="EMBL" id="CAF4028342.1"/>
    </source>
</evidence>
<dbReference type="Proteomes" id="UP000663882">
    <property type="component" value="Unassembled WGS sequence"/>
</dbReference>
<gene>
    <name evidence="2" type="ORF">OTI717_LOCUS30503</name>
    <name evidence="1" type="ORF">RFH988_LOCUS32055</name>
</gene>
<protein>
    <recommendedName>
        <fullName evidence="4">BED-type domain-containing protein</fullName>
    </recommendedName>
</protein>
<dbReference type="OrthoDB" id="10643677at2759"/>
<comment type="caution">
    <text evidence="1">The sequence shown here is derived from an EMBL/GenBank/DDBJ whole genome shotgun (WGS) entry which is preliminary data.</text>
</comment>
<dbReference type="Gene3D" id="1.10.10.1070">
    <property type="entry name" value="Zinc finger, BED domain-containing"/>
    <property type="match status" value="1"/>
</dbReference>
<dbReference type="AlphaFoldDB" id="A0A815H3D8"/>
<dbReference type="SMART" id="SM00614">
    <property type="entry name" value="ZnF_BED"/>
    <property type="match status" value="1"/>
</dbReference>
<dbReference type="EMBL" id="CAJOAX010008224">
    <property type="protein sequence ID" value="CAF4028342.1"/>
    <property type="molecule type" value="Genomic_DNA"/>
</dbReference>
<dbReference type="SUPFAM" id="SSF140996">
    <property type="entry name" value="Hermes dimerisation domain"/>
    <property type="match status" value="1"/>
</dbReference>
<proteinExistence type="predicted"/>
<reference evidence="1" key="1">
    <citation type="submission" date="2021-02" db="EMBL/GenBank/DDBJ databases">
        <authorList>
            <person name="Nowell W R."/>
        </authorList>
    </citation>
    <scope>NUCLEOTIDE SEQUENCE</scope>
</reference>
<evidence type="ECO:0000313" key="3">
    <source>
        <dbReference type="Proteomes" id="UP000663882"/>
    </source>
</evidence>
<accession>A0A815H3D8</accession>
<sequence>MNISPLLNVDDVIELDSSPNCENVQLNASSSNSSFSSIHVASVSGIFQSLYADKISSNLKLNKKNWMIVDVKDKKSDCWKCFGIPARKIDEEKSELFEKFVSCKHCYITYSYSYSSSTRNMNKHIRICNGFNYTQIHFITSTESNSLQLINTSTSSPLISSHSSSSNNKSLESHKKMTNLLAEWICSNARPPSIVEDTGLKNIIEEAIRYTCGTTKSEDVLSCRKVVHKQIKSSAASGREQINNFY</sequence>
<dbReference type="Proteomes" id="UP000663823">
    <property type="component" value="Unassembled WGS sequence"/>
</dbReference>
<name>A0A815H3D8_9BILA</name>
<evidence type="ECO:0008006" key="4">
    <source>
        <dbReference type="Google" id="ProtNLM"/>
    </source>
</evidence>
<evidence type="ECO:0000313" key="1">
    <source>
        <dbReference type="EMBL" id="CAF1346250.1"/>
    </source>
</evidence>